<keyword evidence="1" id="KW-0732">Signal</keyword>
<organism evidence="2 3">
    <name type="scientific">Phenylobacterium hankyongense</name>
    <dbReference type="NCBI Taxonomy" id="1813876"/>
    <lineage>
        <taxon>Bacteria</taxon>
        <taxon>Pseudomonadati</taxon>
        <taxon>Pseudomonadota</taxon>
        <taxon>Alphaproteobacteria</taxon>
        <taxon>Caulobacterales</taxon>
        <taxon>Caulobacteraceae</taxon>
        <taxon>Phenylobacterium</taxon>
    </lineage>
</organism>
<evidence type="ECO:0000313" key="3">
    <source>
        <dbReference type="Proteomes" id="UP000249842"/>
    </source>
</evidence>
<dbReference type="Proteomes" id="UP000249842">
    <property type="component" value="Unassembled WGS sequence"/>
</dbReference>
<protein>
    <submittedName>
        <fullName evidence="2">Uncharacterized protein</fullName>
    </submittedName>
</protein>
<gene>
    <name evidence="2" type="ORF">DJ021_13815</name>
</gene>
<dbReference type="PROSITE" id="PS51257">
    <property type="entry name" value="PROKAR_LIPOPROTEIN"/>
    <property type="match status" value="1"/>
</dbReference>
<name>A0A328B718_9CAUL</name>
<dbReference type="RefSeq" id="WP_111458100.1">
    <property type="nucleotide sequence ID" value="NZ_QFYP01000001.1"/>
</dbReference>
<proteinExistence type="predicted"/>
<feature type="signal peptide" evidence="1">
    <location>
        <begin position="1"/>
        <end position="18"/>
    </location>
</feature>
<dbReference type="AlphaFoldDB" id="A0A328B718"/>
<sequence length="93" mass="9331">MRTLLPVFLAAAGLCGCAAPLDAPLSPAFGQAVATMQAQVIPVAVSDLPPESSAARSVAAIGRYEKGEVKRLETQATSVIGGYATTTTGSPGK</sequence>
<feature type="chain" id="PRO_5016250029" evidence="1">
    <location>
        <begin position="19"/>
        <end position="93"/>
    </location>
</feature>
<comment type="caution">
    <text evidence="2">The sequence shown here is derived from an EMBL/GenBank/DDBJ whole genome shotgun (WGS) entry which is preliminary data.</text>
</comment>
<evidence type="ECO:0000313" key="2">
    <source>
        <dbReference type="EMBL" id="RAK60808.1"/>
    </source>
</evidence>
<evidence type="ECO:0000256" key="1">
    <source>
        <dbReference type="SAM" id="SignalP"/>
    </source>
</evidence>
<reference evidence="3" key="1">
    <citation type="submission" date="2018-05" db="EMBL/GenBank/DDBJ databases">
        <authorList>
            <person name="Li X."/>
        </authorList>
    </citation>
    <scope>NUCLEOTIDE SEQUENCE [LARGE SCALE GENOMIC DNA]</scope>
    <source>
        <strain evidence="3">HKS-05</strain>
    </source>
</reference>
<keyword evidence="3" id="KW-1185">Reference proteome</keyword>
<accession>A0A328B718</accession>
<dbReference type="OrthoDB" id="9952594at2"/>
<dbReference type="EMBL" id="QFYP01000001">
    <property type="protein sequence ID" value="RAK60808.1"/>
    <property type="molecule type" value="Genomic_DNA"/>
</dbReference>